<gene>
    <name evidence="2" type="ORF">OFUS_LOCUS22657</name>
</gene>
<dbReference type="AlphaFoldDB" id="A0A8S4PY00"/>
<organism evidence="2 3">
    <name type="scientific">Owenia fusiformis</name>
    <name type="common">Polychaete worm</name>
    <dbReference type="NCBI Taxonomy" id="6347"/>
    <lineage>
        <taxon>Eukaryota</taxon>
        <taxon>Metazoa</taxon>
        <taxon>Spiralia</taxon>
        <taxon>Lophotrochozoa</taxon>
        <taxon>Annelida</taxon>
        <taxon>Polychaeta</taxon>
        <taxon>Sedentaria</taxon>
        <taxon>Canalipalpata</taxon>
        <taxon>Sabellida</taxon>
        <taxon>Oweniida</taxon>
        <taxon>Oweniidae</taxon>
        <taxon>Owenia</taxon>
    </lineage>
</organism>
<feature type="signal peptide" evidence="1">
    <location>
        <begin position="1"/>
        <end position="21"/>
    </location>
</feature>
<feature type="chain" id="PRO_5035730489" evidence="1">
    <location>
        <begin position="22"/>
        <end position="143"/>
    </location>
</feature>
<protein>
    <submittedName>
        <fullName evidence="2">Uncharacterized protein</fullName>
    </submittedName>
</protein>
<dbReference type="Proteomes" id="UP000749559">
    <property type="component" value="Unassembled WGS sequence"/>
</dbReference>
<accession>A0A8S4PY00</accession>
<name>A0A8S4PY00_OWEFU</name>
<evidence type="ECO:0000256" key="1">
    <source>
        <dbReference type="SAM" id="SignalP"/>
    </source>
</evidence>
<evidence type="ECO:0000313" key="3">
    <source>
        <dbReference type="Proteomes" id="UP000749559"/>
    </source>
</evidence>
<comment type="caution">
    <text evidence="2">The sequence shown here is derived from an EMBL/GenBank/DDBJ whole genome shotgun (WGS) entry which is preliminary data.</text>
</comment>
<keyword evidence="1" id="KW-0732">Signal</keyword>
<evidence type="ECO:0000313" key="2">
    <source>
        <dbReference type="EMBL" id="CAH1798514.1"/>
    </source>
</evidence>
<reference evidence="2" key="1">
    <citation type="submission" date="2022-03" db="EMBL/GenBank/DDBJ databases">
        <authorList>
            <person name="Martin C."/>
        </authorList>
    </citation>
    <scope>NUCLEOTIDE SEQUENCE</scope>
</reference>
<proteinExistence type="predicted"/>
<sequence>MDVKSLLQSLAILLCLAMVEGLRCHTCQWSISIPDENCRSNPEQVPVQACSRRYKRPVCISSVTYYFPPSGPKSANFISRGCYNGTKDCQDKCKPHPKDPTCTRCCEEDECNYVFMGSSMIRGTWIYIIGLSGLTCYLLDIKL</sequence>
<keyword evidence="3" id="KW-1185">Reference proteome</keyword>
<dbReference type="EMBL" id="CAIIXF020000011">
    <property type="protein sequence ID" value="CAH1798514.1"/>
    <property type="molecule type" value="Genomic_DNA"/>
</dbReference>